<dbReference type="EMBL" id="CP108253">
    <property type="protein sequence ID" value="WTU42247.1"/>
    <property type="molecule type" value="Genomic_DNA"/>
</dbReference>
<organism evidence="1">
    <name type="scientific">Streptomyces sp. NBC_00060</name>
    <dbReference type="NCBI Taxonomy" id="2975636"/>
    <lineage>
        <taxon>Bacteria</taxon>
        <taxon>Bacillati</taxon>
        <taxon>Actinomycetota</taxon>
        <taxon>Actinomycetes</taxon>
        <taxon>Kitasatosporales</taxon>
        <taxon>Streptomycetaceae</taxon>
        <taxon>Streptomyces</taxon>
    </lineage>
</organism>
<dbReference type="InterPro" id="IPR025855">
    <property type="entry name" value="Replic_Relax"/>
</dbReference>
<sequence length="293" mass="33267">MLKSITENYDITAHATKLRDRGVTGIEALTRLLVPFKGGRADGLTDKEHSALMLLSRVYVATTDQLGRYLFSDSLPSTRERKARRYAQRLARYQLVVRQHRAGMKGQVLTVTPGHRALRGYENILPEGVVRPEGMPYGPALLRRLKATELYVRLIENCRHGGPQPQLFAAFPDGWRKFIGVIDNDSYDDKYMIRPDAAFRLPTPDGDQPWLVTFYDGSEADIRIARTCEDYYKFAQFQIEREHTVPSRVLLVVEASDRASHIQSILARQPERIKNLFTVSTMDDAVSALTSAR</sequence>
<evidence type="ECO:0000313" key="1">
    <source>
        <dbReference type="EMBL" id="WTU42247.1"/>
    </source>
</evidence>
<gene>
    <name evidence="1" type="ORF">OHV25_23050</name>
</gene>
<reference evidence="1" key="1">
    <citation type="submission" date="2022-10" db="EMBL/GenBank/DDBJ databases">
        <title>The complete genomes of actinobacterial strains from the NBC collection.</title>
        <authorList>
            <person name="Joergensen T.S."/>
            <person name="Alvarez Arevalo M."/>
            <person name="Sterndorff E.B."/>
            <person name="Faurdal D."/>
            <person name="Vuksanovic O."/>
            <person name="Mourched A.-S."/>
            <person name="Charusanti P."/>
            <person name="Shaw S."/>
            <person name="Blin K."/>
            <person name="Weber T."/>
        </authorList>
    </citation>
    <scope>NUCLEOTIDE SEQUENCE</scope>
    <source>
        <strain evidence="1">NBC_00060</strain>
    </source>
</reference>
<dbReference type="Pfam" id="PF13814">
    <property type="entry name" value="Replic_Relax"/>
    <property type="match status" value="1"/>
</dbReference>
<dbReference type="AlphaFoldDB" id="A0AAU2H1N5"/>
<name>A0AAU2H1N5_9ACTN</name>
<proteinExistence type="predicted"/>
<protein>
    <submittedName>
        <fullName evidence="1">Replication-relaxation family protein</fullName>
    </submittedName>
</protein>
<accession>A0AAU2H1N5</accession>